<dbReference type="InterPro" id="IPR058678">
    <property type="entry name" value="ARM_PUB"/>
</dbReference>
<dbReference type="SUPFAM" id="SSF48371">
    <property type="entry name" value="ARM repeat"/>
    <property type="match status" value="1"/>
</dbReference>
<dbReference type="EnsemblPlants" id="Kaladp0006s0010.1.v1.1">
    <property type="protein sequence ID" value="Kaladp0006s0010.1.v1.1.CDS.1"/>
    <property type="gene ID" value="Kaladp0006s0010.v1.1"/>
</dbReference>
<evidence type="ECO:0000256" key="2">
    <source>
        <dbReference type="ARBA" id="ARBA00004906"/>
    </source>
</evidence>
<comment type="catalytic activity">
    <reaction evidence="1">
        <text>S-ubiquitinyl-[E2 ubiquitin-conjugating enzyme]-L-cysteine + [acceptor protein]-L-lysine = [E2 ubiquitin-conjugating enzyme]-L-cysteine + N(6)-ubiquitinyl-[acceptor protein]-L-lysine.</text>
        <dbReference type="EC" id="2.3.2.27"/>
    </reaction>
</comment>
<dbReference type="PROSITE" id="PS51698">
    <property type="entry name" value="U_BOX"/>
    <property type="match status" value="1"/>
</dbReference>
<dbReference type="Pfam" id="PF00514">
    <property type="entry name" value="Arm"/>
    <property type="match status" value="1"/>
</dbReference>
<evidence type="ECO:0000313" key="10">
    <source>
        <dbReference type="Proteomes" id="UP000594263"/>
    </source>
</evidence>
<dbReference type="Pfam" id="PF04564">
    <property type="entry name" value="U-box"/>
    <property type="match status" value="1"/>
</dbReference>
<dbReference type="InterPro" id="IPR003613">
    <property type="entry name" value="Ubox_domain"/>
</dbReference>
<dbReference type="EC" id="2.3.2.27" evidence="3"/>
<sequence>MNWKLNHRKILTFPAVHPCSGASPATLLASLITLSENITGFQSKLASTQRKNTRNSIRLVQILLIFFQEIRENHSFLSSSLVLSFSELHLTLQKLHLLLQDCFQDGARVWILMKSELVASHFSELIRDIATALDVLPMDKVYVSEEVRELVELVAHQARKAKMGLDPDDKNICKSVHSILDLFENGVEPELGVLKSVLEYLGFKNWSECNKEIKFLDELIGRESSGICDERELQLMYSLMAFLCYCRGVVFENPDYVNDGSLGGGRSSFELISCVNTEDFRCPISLELMSDPVTVSTGQTYDRSSIQKWLKAGNMLCPKTGERLTSAELVPNHSLKKLIDQFCAENGVSISRAGAQNRDISRTIVAGSAAAEQAMRLLAQFLAKRLNHGSEAEQNRAAYEVRLLAKSNIFNRSSLIETGSIPPLLRLVYSSNTMVQENAMAALLRLSKHPQGKSAIMRNLGNRGLNPVLHVLNSGLKLEAKQMAAATIFYLSSVEEYRKLIGARPEAIPGLVELIRIGTTHCKKNAIVALFGLILHPINQQRVLETDTVPLLADTLKSSDQTDLVNDAIAVLATLSENAEGSAAILQTCALQLISGLLKSSSLSRAGREYCLSALLNLTIHGGAEVTRDLARDTSLPGSLYGLVTDGTPRGSRKARTLLKMLQQHHESVSSLAFD</sequence>
<dbReference type="OMA" id="KEGTTCG"/>
<dbReference type="GO" id="GO:0061630">
    <property type="term" value="F:ubiquitin protein ligase activity"/>
    <property type="evidence" value="ECO:0007669"/>
    <property type="project" value="UniProtKB-EC"/>
</dbReference>
<keyword evidence="4" id="KW-0808">Transferase</keyword>
<accession>A0A7N0RAR4</accession>
<dbReference type="SUPFAM" id="SSF57850">
    <property type="entry name" value="RING/U-box"/>
    <property type="match status" value="1"/>
</dbReference>
<dbReference type="Gene3D" id="1.25.10.10">
    <property type="entry name" value="Leucine-rich Repeat Variant"/>
    <property type="match status" value="1"/>
</dbReference>
<dbReference type="InterPro" id="IPR045210">
    <property type="entry name" value="RING-Ubox_PUB"/>
</dbReference>
<dbReference type="PROSITE" id="PS50176">
    <property type="entry name" value="ARM_REPEAT"/>
    <property type="match status" value="2"/>
</dbReference>
<dbReference type="Gramene" id="Kaladp0006s0010.1.v1.1">
    <property type="protein sequence ID" value="Kaladp0006s0010.1.v1.1.CDS.1"/>
    <property type="gene ID" value="Kaladp0006s0010.v1.1"/>
</dbReference>
<evidence type="ECO:0000256" key="5">
    <source>
        <dbReference type="ARBA" id="ARBA00022737"/>
    </source>
</evidence>
<dbReference type="GO" id="GO:0016567">
    <property type="term" value="P:protein ubiquitination"/>
    <property type="evidence" value="ECO:0007669"/>
    <property type="project" value="UniProtKB-UniPathway"/>
</dbReference>
<dbReference type="Pfam" id="PF25368">
    <property type="entry name" value="PUB10_N"/>
    <property type="match status" value="1"/>
</dbReference>
<dbReference type="SMART" id="SM00504">
    <property type="entry name" value="Ubox"/>
    <property type="match status" value="1"/>
</dbReference>
<dbReference type="FunFam" id="3.30.40.10:FF:000442">
    <property type="entry name" value="RING-type E3 ubiquitin transferase"/>
    <property type="match status" value="1"/>
</dbReference>
<evidence type="ECO:0000313" key="9">
    <source>
        <dbReference type="EnsemblPlants" id="Kaladp0006s0010.1.v1.1.CDS.1"/>
    </source>
</evidence>
<evidence type="ECO:0000256" key="3">
    <source>
        <dbReference type="ARBA" id="ARBA00012483"/>
    </source>
</evidence>
<dbReference type="AlphaFoldDB" id="A0A7N0RAR4"/>
<feature type="repeat" description="ARM" evidence="7">
    <location>
        <begin position="419"/>
        <end position="461"/>
    </location>
</feature>
<keyword evidence="6" id="KW-0833">Ubl conjugation pathway</keyword>
<organism evidence="9 10">
    <name type="scientific">Kalanchoe fedtschenkoi</name>
    <name type="common">Lavender scallops</name>
    <name type="synonym">South American air plant</name>
    <dbReference type="NCBI Taxonomy" id="63787"/>
    <lineage>
        <taxon>Eukaryota</taxon>
        <taxon>Viridiplantae</taxon>
        <taxon>Streptophyta</taxon>
        <taxon>Embryophyta</taxon>
        <taxon>Tracheophyta</taxon>
        <taxon>Spermatophyta</taxon>
        <taxon>Magnoliopsida</taxon>
        <taxon>eudicotyledons</taxon>
        <taxon>Gunneridae</taxon>
        <taxon>Pentapetalae</taxon>
        <taxon>Saxifragales</taxon>
        <taxon>Crassulaceae</taxon>
        <taxon>Kalanchoe</taxon>
    </lineage>
</organism>
<dbReference type="Proteomes" id="UP000594263">
    <property type="component" value="Unplaced"/>
</dbReference>
<feature type="domain" description="U-box" evidence="8">
    <location>
        <begin position="275"/>
        <end position="349"/>
    </location>
</feature>
<dbReference type="InterPro" id="IPR016024">
    <property type="entry name" value="ARM-type_fold"/>
</dbReference>
<evidence type="ECO:0000256" key="1">
    <source>
        <dbReference type="ARBA" id="ARBA00000900"/>
    </source>
</evidence>
<proteinExistence type="predicted"/>
<comment type="pathway">
    <text evidence="2">Protein modification; protein ubiquitination.</text>
</comment>
<dbReference type="UniPathway" id="UPA00143"/>
<evidence type="ECO:0000256" key="7">
    <source>
        <dbReference type="PROSITE-ProRule" id="PRU00259"/>
    </source>
</evidence>
<dbReference type="PANTHER" id="PTHR23315">
    <property type="entry name" value="U BOX DOMAIN-CONTAINING"/>
    <property type="match status" value="1"/>
</dbReference>
<protein>
    <recommendedName>
        <fullName evidence="3">RING-type E3 ubiquitin transferase</fullName>
        <ecNumber evidence="3">2.3.2.27</ecNumber>
    </recommendedName>
</protein>
<feature type="repeat" description="ARM" evidence="7">
    <location>
        <begin position="547"/>
        <end position="590"/>
    </location>
</feature>
<dbReference type="CDD" id="cd16664">
    <property type="entry name" value="RING-Ubox_PUB"/>
    <property type="match status" value="1"/>
</dbReference>
<dbReference type="InterPro" id="IPR011989">
    <property type="entry name" value="ARM-like"/>
</dbReference>
<evidence type="ECO:0000259" key="8">
    <source>
        <dbReference type="PROSITE" id="PS51698"/>
    </source>
</evidence>
<evidence type="ECO:0000256" key="6">
    <source>
        <dbReference type="ARBA" id="ARBA00022786"/>
    </source>
</evidence>
<dbReference type="InterPro" id="IPR013083">
    <property type="entry name" value="Znf_RING/FYVE/PHD"/>
</dbReference>
<dbReference type="Gene3D" id="3.30.40.10">
    <property type="entry name" value="Zinc/RING finger domain, C3HC4 (zinc finger)"/>
    <property type="match status" value="1"/>
</dbReference>
<dbReference type="PANTHER" id="PTHR23315:SF116">
    <property type="entry name" value="RING-TYPE E3 UBIQUITIN TRANSFERASE"/>
    <property type="match status" value="1"/>
</dbReference>
<dbReference type="InterPro" id="IPR000225">
    <property type="entry name" value="Armadillo"/>
</dbReference>
<evidence type="ECO:0000256" key="4">
    <source>
        <dbReference type="ARBA" id="ARBA00022679"/>
    </source>
</evidence>
<reference evidence="9" key="1">
    <citation type="submission" date="2021-01" db="UniProtKB">
        <authorList>
            <consortium name="EnsemblPlants"/>
        </authorList>
    </citation>
    <scope>IDENTIFICATION</scope>
</reference>
<dbReference type="InterPro" id="IPR057623">
    <property type="entry name" value="PUB12-19-like_N"/>
</dbReference>
<dbReference type="SMART" id="SM00185">
    <property type="entry name" value="ARM"/>
    <property type="match status" value="4"/>
</dbReference>
<keyword evidence="5" id="KW-0677">Repeat</keyword>
<dbReference type="Pfam" id="PF25598">
    <property type="entry name" value="ARM_PUB"/>
    <property type="match status" value="1"/>
</dbReference>
<name>A0A7N0RAR4_KALFE</name>
<keyword evidence="10" id="KW-1185">Reference proteome</keyword>